<evidence type="ECO:0000256" key="4">
    <source>
        <dbReference type="ARBA" id="ARBA00022989"/>
    </source>
</evidence>
<accession>A0A3B1B1M4</accession>
<evidence type="ECO:0000256" key="3">
    <source>
        <dbReference type="ARBA" id="ARBA00022692"/>
    </source>
</evidence>
<keyword evidence="3 6" id="KW-0812">Transmembrane</keyword>
<protein>
    <submittedName>
        <fullName evidence="8">ABC transporter, fused permease protein</fullName>
    </submittedName>
</protein>
<dbReference type="InterPro" id="IPR003838">
    <property type="entry name" value="ABC3_permease_C"/>
</dbReference>
<feature type="non-terminal residue" evidence="8">
    <location>
        <position position="1"/>
    </location>
</feature>
<feature type="transmembrane region" description="Helical" evidence="6">
    <location>
        <begin position="28"/>
        <end position="51"/>
    </location>
</feature>
<feature type="transmembrane region" description="Helical" evidence="6">
    <location>
        <begin position="496"/>
        <end position="523"/>
    </location>
</feature>
<feature type="transmembrane region" description="Helical" evidence="6">
    <location>
        <begin position="124"/>
        <end position="143"/>
    </location>
</feature>
<keyword evidence="4 6" id="KW-1133">Transmembrane helix</keyword>
<comment type="subcellular location">
    <subcellularLocation>
        <location evidence="1">Cell membrane</location>
        <topology evidence="1">Multi-pass membrane protein</topology>
    </subcellularLocation>
</comment>
<sequence>ARRYAQRHLDTCAMLRCFGASQRRINHIFLLQLLALSLVAGPLGIVGGFLAQEGLVMLLGQLVIAELPAPSWTPVWVGLLVAMGGVLGFALPPVLQLRDVPALRVLRRVAVQSAITRRLQPATILAYCIGFIMLVLLVIYQAGDVVLGGILLSGLLLASVLLWTAATVLTWGLKYFLQYFLTHFSQSKSSAWHLGLANLTRNRRASTLQVMAFGVGLMVLLLLTIVRGDLLQGWAKGMPEDAPNRFVINIQTQQVAEIRNFFAQKGMADVELFPMVRGRLTAINGASVSEQRYEDTRARGLAAREFNLSWADRLQVGNTIVQGYWWGDGSRTTNRFPYEFSVEEGIAKTLGLALGDQLTYEIAGESFTATVTSLRSVHWDNFRANFFMLTPPGVLDAYPASYITSFFLPAEKNGTLDELVNAFPNLTVIDLTAIMDQVKLIIERVSMAVEFVFLFTLAAGLLVMSAAIQSTLDVRLHENAVLRALGARRRRLWQSLAVEFFSLGALAGLLAAFFASVLGFVIADQVLNMEYLFNPWLWVLGLLGGGVGVGLAGIIGTQQVVNSPPLAVLRKL</sequence>
<evidence type="ECO:0000256" key="5">
    <source>
        <dbReference type="ARBA" id="ARBA00023136"/>
    </source>
</evidence>
<proteinExistence type="predicted"/>
<feature type="transmembrane region" description="Helical" evidence="6">
    <location>
        <begin position="447"/>
        <end position="468"/>
    </location>
</feature>
<organism evidence="8">
    <name type="scientific">hydrothermal vent metagenome</name>
    <dbReference type="NCBI Taxonomy" id="652676"/>
    <lineage>
        <taxon>unclassified sequences</taxon>
        <taxon>metagenomes</taxon>
        <taxon>ecological metagenomes</taxon>
    </lineage>
</organism>
<dbReference type="GO" id="GO:0005886">
    <property type="term" value="C:plasma membrane"/>
    <property type="evidence" value="ECO:0007669"/>
    <property type="project" value="UniProtKB-SubCell"/>
</dbReference>
<dbReference type="EMBL" id="UOFV01000454">
    <property type="protein sequence ID" value="VAX04200.1"/>
    <property type="molecule type" value="Genomic_DNA"/>
</dbReference>
<feature type="transmembrane region" description="Helical" evidence="6">
    <location>
        <begin position="71"/>
        <end position="91"/>
    </location>
</feature>
<evidence type="ECO:0000256" key="1">
    <source>
        <dbReference type="ARBA" id="ARBA00004651"/>
    </source>
</evidence>
<reference evidence="8" key="1">
    <citation type="submission" date="2018-06" db="EMBL/GenBank/DDBJ databases">
        <authorList>
            <person name="Zhirakovskaya E."/>
        </authorList>
    </citation>
    <scope>NUCLEOTIDE SEQUENCE</scope>
</reference>
<feature type="domain" description="ABC3 transporter permease C-terminal" evidence="7">
    <location>
        <begin position="451"/>
        <end position="565"/>
    </location>
</feature>
<keyword evidence="2" id="KW-1003">Cell membrane</keyword>
<dbReference type="AlphaFoldDB" id="A0A3B1B1M4"/>
<dbReference type="InterPro" id="IPR038766">
    <property type="entry name" value="Membrane_comp_ABC_pdt"/>
</dbReference>
<gene>
    <name evidence="8" type="ORF">MNBD_GAMMA19-482</name>
</gene>
<dbReference type="PANTHER" id="PTHR30287:SF1">
    <property type="entry name" value="INNER MEMBRANE PROTEIN"/>
    <property type="match status" value="1"/>
</dbReference>
<evidence type="ECO:0000256" key="2">
    <source>
        <dbReference type="ARBA" id="ARBA00022475"/>
    </source>
</evidence>
<feature type="domain" description="ABC3 transporter permease C-terminal" evidence="7">
    <location>
        <begin position="5"/>
        <end position="98"/>
    </location>
</feature>
<dbReference type="PANTHER" id="PTHR30287">
    <property type="entry name" value="MEMBRANE COMPONENT OF PREDICTED ABC SUPERFAMILY METABOLITE UPTAKE TRANSPORTER"/>
    <property type="match status" value="1"/>
</dbReference>
<evidence type="ECO:0000313" key="8">
    <source>
        <dbReference type="EMBL" id="VAX04200.1"/>
    </source>
</evidence>
<evidence type="ECO:0000256" key="6">
    <source>
        <dbReference type="SAM" id="Phobius"/>
    </source>
</evidence>
<feature type="transmembrane region" description="Helical" evidence="6">
    <location>
        <begin position="149"/>
        <end position="173"/>
    </location>
</feature>
<keyword evidence="5 6" id="KW-0472">Membrane</keyword>
<evidence type="ECO:0000259" key="7">
    <source>
        <dbReference type="Pfam" id="PF02687"/>
    </source>
</evidence>
<dbReference type="Pfam" id="PF02687">
    <property type="entry name" value="FtsX"/>
    <property type="match status" value="2"/>
</dbReference>
<feature type="transmembrane region" description="Helical" evidence="6">
    <location>
        <begin position="208"/>
        <end position="226"/>
    </location>
</feature>
<feature type="transmembrane region" description="Helical" evidence="6">
    <location>
        <begin position="535"/>
        <end position="555"/>
    </location>
</feature>
<name>A0A3B1B1M4_9ZZZZ</name>